<dbReference type="Proteomes" id="UP000240739">
    <property type="component" value="Unassembled WGS sequence"/>
</dbReference>
<protein>
    <submittedName>
        <fullName evidence="2">Uncharacterized protein</fullName>
    </submittedName>
</protein>
<gene>
    <name evidence="2" type="ORF">C7Y72_19310</name>
</gene>
<evidence type="ECO:0000256" key="1">
    <source>
        <dbReference type="SAM" id="MobiDB-lite"/>
    </source>
</evidence>
<evidence type="ECO:0000313" key="3">
    <source>
        <dbReference type="Proteomes" id="UP000240739"/>
    </source>
</evidence>
<evidence type="ECO:0000313" key="2">
    <source>
        <dbReference type="EMBL" id="PTL55779.1"/>
    </source>
</evidence>
<accession>A0A2T4UE40</accession>
<reference evidence="2 3" key="1">
    <citation type="submission" date="2018-03" db="EMBL/GenBank/DDBJ databases">
        <title>Aquarubrobacter algicola gen. nov., sp. nov., a novel actinobacterium isolated from shallow eutrophic lake during the end of cyanobacterial harmful algal blooms.</title>
        <authorList>
            <person name="Chun S.J."/>
        </authorList>
    </citation>
    <scope>NUCLEOTIDE SEQUENCE [LARGE SCALE GENOMIC DNA]</scope>
    <source>
        <strain evidence="2 3">Seoho-28</strain>
    </source>
</reference>
<feature type="compositionally biased region" description="Basic and acidic residues" evidence="1">
    <location>
        <begin position="110"/>
        <end position="119"/>
    </location>
</feature>
<name>A0A2T4UE40_9ACTN</name>
<dbReference type="OrthoDB" id="3627266at2"/>
<dbReference type="RefSeq" id="WP_107570822.1">
    <property type="nucleotide sequence ID" value="NZ_PYYB01000003.1"/>
</dbReference>
<feature type="region of interest" description="Disordered" evidence="1">
    <location>
        <begin position="1"/>
        <end position="30"/>
    </location>
</feature>
<proteinExistence type="predicted"/>
<dbReference type="EMBL" id="PYYB01000003">
    <property type="protein sequence ID" value="PTL55779.1"/>
    <property type="molecule type" value="Genomic_DNA"/>
</dbReference>
<comment type="caution">
    <text evidence="2">The sequence shown here is derived from an EMBL/GenBank/DDBJ whole genome shotgun (WGS) entry which is preliminary data.</text>
</comment>
<dbReference type="AlphaFoldDB" id="A0A2T4UE40"/>
<keyword evidence="3" id="KW-1185">Reference proteome</keyword>
<feature type="region of interest" description="Disordered" evidence="1">
    <location>
        <begin position="110"/>
        <end position="137"/>
    </location>
</feature>
<sequence length="137" mass="14858">MTRPTDLGHPARTHNQKEHPAMSDTPDTPQRRPFAAVLQEHRRGGLAVELGDKLAELAAAVVETNKKGTLTLQLTLAPNGQGSVKLGDRVVLKAPSPTMPEAFFYVDEHGNLNRNDPRQPRLPIAADDLDARRGASA</sequence>
<organism evidence="2 3">
    <name type="scientific">Paraconexibacter algicola</name>
    <dbReference type="NCBI Taxonomy" id="2133960"/>
    <lineage>
        <taxon>Bacteria</taxon>
        <taxon>Bacillati</taxon>
        <taxon>Actinomycetota</taxon>
        <taxon>Thermoleophilia</taxon>
        <taxon>Solirubrobacterales</taxon>
        <taxon>Paraconexibacteraceae</taxon>
        <taxon>Paraconexibacter</taxon>
    </lineage>
</organism>